<dbReference type="EMBL" id="CM001886">
    <property type="protein sequence ID" value="EOY15887.1"/>
    <property type="molecule type" value="Genomic_DNA"/>
</dbReference>
<organism evidence="1 2">
    <name type="scientific">Theobroma cacao</name>
    <name type="common">Cacao</name>
    <name type="synonym">Cocoa</name>
    <dbReference type="NCBI Taxonomy" id="3641"/>
    <lineage>
        <taxon>Eukaryota</taxon>
        <taxon>Viridiplantae</taxon>
        <taxon>Streptophyta</taxon>
        <taxon>Embryophyta</taxon>
        <taxon>Tracheophyta</taxon>
        <taxon>Spermatophyta</taxon>
        <taxon>Magnoliopsida</taxon>
        <taxon>eudicotyledons</taxon>
        <taxon>Gunneridae</taxon>
        <taxon>Pentapetalae</taxon>
        <taxon>rosids</taxon>
        <taxon>malvids</taxon>
        <taxon>Malvales</taxon>
        <taxon>Malvaceae</taxon>
        <taxon>Byttnerioideae</taxon>
        <taxon>Theobroma</taxon>
    </lineage>
</organism>
<keyword evidence="2" id="KW-1185">Reference proteome</keyword>
<accession>A0A061FGP0</accession>
<dbReference type="InParanoid" id="A0A061FGP0"/>
<sequence length="83" mass="9581">MRRGIMICHEQQPKRVGEKRGKRKSKRPFCLREFSNKARQLGRVSTWDLPPCTLSRSNPYLFALYSSPPQSSPNQTSTDASRQ</sequence>
<dbReference type="Proteomes" id="UP000026915">
    <property type="component" value="Chromosome 8"/>
</dbReference>
<reference evidence="1 2" key="1">
    <citation type="journal article" date="2013" name="Genome Biol.">
        <title>The genome sequence of the most widely cultivated cacao type and its use to identify candidate genes regulating pod color.</title>
        <authorList>
            <person name="Motamayor J.C."/>
            <person name="Mockaitis K."/>
            <person name="Schmutz J."/>
            <person name="Haiminen N."/>
            <person name="Iii D.L."/>
            <person name="Cornejo O."/>
            <person name="Findley S.D."/>
            <person name="Zheng P."/>
            <person name="Utro F."/>
            <person name="Royaert S."/>
            <person name="Saski C."/>
            <person name="Jenkins J."/>
            <person name="Podicheti R."/>
            <person name="Zhao M."/>
            <person name="Scheffler B.E."/>
            <person name="Stack J.C."/>
            <person name="Feltus F.A."/>
            <person name="Mustiga G.M."/>
            <person name="Amores F."/>
            <person name="Phillips W."/>
            <person name="Marelli J.P."/>
            <person name="May G.D."/>
            <person name="Shapiro H."/>
            <person name="Ma J."/>
            <person name="Bustamante C.D."/>
            <person name="Schnell R.J."/>
            <person name="Main D."/>
            <person name="Gilbert D."/>
            <person name="Parida L."/>
            <person name="Kuhn D.N."/>
        </authorList>
    </citation>
    <scope>NUCLEOTIDE SEQUENCE [LARGE SCALE GENOMIC DNA]</scope>
    <source>
        <strain evidence="2">cv. Matina 1-6</strain>
    </source>
</reference>
<dbReference type="AlphaFoldDB" id="A0A061FGP0"/>
<evidence type="ECO:0000313" key="2">
    <source>
        <dbReference type="Proteomes" id="UP000026915"/>
    </source>
</evidence>
<dbReference type="HOGENOM" id="CLU_2547183_0_0_1"/>
<evidence type="ECO:0000313" key="1">
    <source>
        <dbReference type="EMBL" id="EOY15887.1"/>
    </source>
</evidence>
<name>A0A061FGP0_THECC</name>
<proteinExistence type="predicted"/>
<dbReference type="Gramene" id="EOY15887">
    <property type="protein sequence ID" value="EOY15887"/>
    <property type="gene ID" value="TCM_034818"/>
</dbReference>
<gene>
    <name evidence="1" type="ORF">TCM_034818</name>
</gene>
<protein>
    <submittedName>
        <fullName evidence="1">Uncharacterized protein</fullName>
    </submittedName>
</protein>